<reference evidence="2" key="1">
    <citation type="journal article" date="2017" name="Nat. Genet.">
        <title>Contrasting evolutionary genome dynamics between domesticated and wild yeasts.</title>
        <authorList>
            <person name="Yue J.X."/>
            <person name="Li J."/>
            <person name="Aigrain L."/>
            <person name="Hallin J."/>
            <person name="Persson K."/>
            <person name="Oliver K."/>
            <person name="Bergstrom A."/>
            <person name="Coupland P."/>
            <person name="Warringer J."/>
            <person name="Lagomarsino M.C."/>
            <person name="Fischer G."/>
            <person name="Durbin R."/>
            <person name="Liti G."/>
        </authorList>
    </citation>
    <scope>NUCLEOTIDE SEQUENCE</scope>
    <source>
        <strain evidence="2">CBS432</strain>
    </source>
</reference>
<organism evidence="2">
    <name type="scientific">Saccharomyces paradoxus</name>
    <name type="common">Yeast</name>
    <name type="synonym">Saccharomyces douglasii</name>
    <dbReference type="NCBI Taxonomy" id="27291"/>
    <lineage>
        <taxon>Eukaryota</taxon>
        <taxon>Fungi</taxon>
        <taxon>Dikarya</taxon>
        <taxon>Ascomycota</taxon>
        <taxon>Saccharomycotina</taxon>
        <taxon>Saccharomycetes</taxon>
        <taxon>Saccharomycetales</taxon>
        <taxon>Saccharomycetaceae</taxon>
        <taxon>Saccharomyces</taxon>
    </lineage>
</organism>
<proteinExistence type="predicted"/>
<dbReference type="GeneID" id="54634215"/>
<gene>
    <name evidence="2" type="primary">MRA1</name>
    <name evidence="2" type="ORF">SPAR_P02730</name>
</gene>
<keyword evidence="1" id="KW-1133">Transmembrane helix</keyword>
<dbReference type="OrthoDB" id="202195at2759"/>
<evidence type="ECO:0000256" key="1">
    <source>
        <dbReference type="SAM" id="Phobius"/>
    </source>
</evidence>
<evidence type="ECO:0000313" key="2">
    <source>
        <dbReference type="RefSeq" id="XP_033769770.1"/>
    </source>
</evidence>
<reference evidence="2" key="2">
    <citation type="submission" date="2020-01" db="EMBL/GenBank/DDBJ databases">
        <title>Population-level Yeast Reference Genomes.</title>
        <authorList>
            <person name="Yue J.-X."/>
        </authorList>
    </citation>
    <scope>NUCLEOTIDE SEQUENCE</scope>
    <source>
        <strain evidence="2">CBS432</strain>
    </source>
</reference>
<name>A0A8B8V179_SACPA</name>
<feature type="transmembrane region" description="Helical" evidence="1">
    <location>
        <begin position="24"/>
        <end position="43"/>
    </location>
</feature>
<reference evidence="2" key="4">
    <citation type="submission" date="2025-08" db="UniProtKB">
        <authorList>
            <consortium name="RefSeq"/>
        </authorList>
    </citation>
    <scope>IDENTIFICATION</scope>
    <source>
        <strain evidence="2">CBS432</strain>
    </source>
</reference>
<dbReference type="VEuPathDB" id="FungiDB:SPAR_P02730"/>
<dbReference type="AlphaFoldDB" id="A0A8B8V179"/>
<reference evidence="2" key="3">
    <citation type="submission" date="2025-07" db="EMBL/GenBank/DDBJ databases">
        <authorList>
            <consortium name="NCBI Genome Project"/>
        </authorList>
    </citation>
    <scope>NUCLEOTIDE SEQUENCE</scope>
    <source>
        <strain evidence="2">CBS432</strain>
    </source>
</reference>
<accession>A0A8B8V179</accession>
<keyword evidence="1" id="KW-0812">Transmembrane</keyword>
<dbReference type="RefSeq" id="XP_033769770.1">
    <property type="nucleotide sequence ID" value="XM_033913879.1"/>
</dbReference>
<dbReference type="KEGG" id="spao:SPAR_P02730"/>
<sequence>MRPAQLLLNTAKKSSGGYKIPVELTPLFLAVGVALCSGTYFTYKKLRTDETLRLTGNPELSSLDEVLAKDKD</sequence>
<dbReference type="InterPro" id="IPR010530">
    <property type="entry name" value="B12D"/>
</dbReference>
<keyword evidence="1" id="KW-0472">Membrane</keyword>
<protein>
    <submittedName>
        <fullName evidence="2">Mra1p</fullName>
    </submittedName>
</protein>
<dbReference type="Pfam" id="PF06522">
    <property type="entry name" value="B12D"/>
    <property type="match status" value="1"/>
</dbReference>